<proteinExistence type="predicted"/>
<gene>
    <name evidence="5" type="ORF">H310_11389</name>
</gene>
<organism evidence="5">
    <name type="scientific">Aphanomyces invadans</name>
    <dbReference type="NCBI Taxonomy" id="157072"/>
    <lineage>
        <taxon>Eukaryota</taxon>
        <taxon>Sar</taxon>
        <taxon>Stramenopiles</taxon>
        <taxon>Oomycota</taxon>
        <taxon>Saprolegniomycetes</taxon>
        <taxon>Saprolegniales</taxon>
        <taxon>Verrucalvaceae</taxon>
        <taxon>Aphanomyces</taxon>
    </lineage>
</organism>
<dbReference type="PANTHER" id="PTHR44085:SF2">
    <property type="entry name" value="SEPIAPTERIN REDUCTASE"/>
    <property type="match status" value="1"/>
</dbReference>
<evidence type="ECO:0000256" key="4">
    <source>
        <dbReference type="ARBA" id="ARBA00023002"/>
    </source>
</evidence>
<dbReference type="GO" id="GO:0005737">
    <property type="term" value="C:cytoplasm"/>
    <property type="evidence" value="ECO:0007669"/>
    <property type="project" value="UniProtKB-SubCell"/>
</dbReference>
<evidence type="ECO:0000256" key="2">
    <source>
        <dbReference type="ARBA" id="ARBA00022490"/>
    </source>
</evidence>
<evidence type="ECO:0000313" key="5">
    <source>
        <dbReference type="EMBL" id="ETV95114.1"/>
    </source>
</evidence>
<dbReference type="eggNOG" id="KOG1204">
    <property type="taxonomic scope" value="Eukaryota"/>
</dbReference>
<dbReference type="GO" id="GO:0006729">
    <property type="term" value="P:tetrahydrobiopterin biosynthetic process"/>
    <property type="evidence" value="ECO:0007669"/>
    <property type="project" value="TreeGrafter"/>
</dbReference>
<evidence type="ECO:0000256" key="3">
    <source>
        <dbReference type="ARBA" id="ARBA00022857"/>
    </source>
</evidence>
<dbReference type="Gene3D" id="3.40.50.720">
    <property type="entry name" value="NAD(P)-binding Rossmann-like Domain"/>
    <property type="match status" value="1"/>
</dbReference>
<sequence length="275" mass="29797">MAWVVLVSGASRGYGRALALAFATKKASAEDGDLHLHLWSRDASGMTATAAAVTSAWQSNNNHRVHVTQTVVDLSNDASYQPAVDSFLLAVQATSSLDRLVVVHNAGSLGQVGRIAEVESPQVIQCHMELNVNSVLWINKRLLQVYGTKAAAPSPVPLYLVNVSSLNAIEPFATCGLYCVFKAARDMHFRVLAKEEDASRVKCLNYAPGPMQTNMGNELRDGPATDPALQRMFKKLLADGTYVSLDVSARLCVEHLFGPSLVSGSHIDYYDIHQD</sequence>
<dbReference type="InterPro" id="IPR051721">
    <property type="entry name" value="Biopterin_syn/organic_redct"/>
</dbReference>
<name>A0A024TM89_9STRA</name>
<protein>
    <submittedName>
        <fullName evidence="5">Sepiapterin reductase</fullName>
    </submittedName>
</protein>
<dbReference type="SUPFAM" id="SSF51735">
    <property type="entry name" value="NAD(P)-binding Rossmann-fold domains"/>
    <property type="match status" value="1"/>
</dbReference>
<dbReference type="PANTHER" id="PTHR44085">
    <property type="entry name" value="SEPIAPTERIN REDUCTASE"/>
    <property type="match status" value="1"/>
</dbReference>
<evidence type="ECO:0000256" key="1">
    <source>
        <dbReference type="ARBA" id="ARBA00004496"/>
    </source>
</evidence>
<dbReference type="EMBL" id="KI913982">
    <property type="protein sequence ID" value="ETV95114.1"/>
    <property type="molecule type" value="Genomic_DNA"/>
</dbReference>
<keyword evidence="2" id="KW-0963">Cytoplasm</keyword>
<dbReference type="STRING" id="157072.A0A024TM89"/>
<dbReference type="VEuPathDB" id="FungiDB:H310_11389"/>
<dbReference type="GeneID" id="20088439"/>
<keyword evidence="3" id="KW-0521">NADP</keyword>
<dbReference type="OrthoDB" id="153074at2759"/>
<dbReference type="InterPro" id="IPR002347">
    <property type="entry name" value="SDR_fam"/>
</dbReference>
<accession>A0A024TM89</accession>
<reference evidence="5" key="1">
    <citation type="submission" date="2013-12" db="EMBL/GenBank/DDBJ databases">
        <title>The Genome Sequence of Aphanomyces invadans NJM9701.</title>
        <authorList>
            <consortium name="The Broad Institute Genomics Platform"/>
            <person name="Russ C."/>
            <person name="Tyler B."/>
            <person name="van West P."/>
            <person name="Dieguez-Uribeondo J."/>
            <person name="Young S.K."/>
            <person name="Zeng Q."/>
            <person name="Gargeya S."/>
            <person name="Fitzgerald M."/>
            <person name="Abouelleil A."/>
            <person name="Alvarado L."/>
            <person name="Chapman S.B."/>
            <person name="Gainer-Dewar J."/>
            <person name="Goldberg J."/>
            <person name="Griggs A."/>
            <person name="Gujja S."/>
            <person name="Hansen M."/>
            <person name="Howarth C."/>
            <person name="Imamovic A."/>
            <person name="Ireland A."/>
            <person name="Larimer J."/>
            <person name="McCowan C."/>
            <person name="Murphy C."/>
            <person name="Pearson M."/>
            <person name="Poon T.W."/>
            <person name="Priest M."/>
            <person name="Roberts A."/>
            <person name="Saif S."/>
            <person name="Shea T."/>
            <person name="Sykes S."/>
            <person name="Wortman J."/>
            <person name="Nusbaum C."/>
            <person name="Birren B."/>
        </authorList>
    </citation>
    <scope>NUCLEOTIDE SEQUENCE [LARGE SCALE GENOMIC DNA]</scope>
    <source>
        <strain evidence="5">NJM9701</strain>
    </source>
</reference>
<dbReference type="AlphaFoldDB" id="A0A024TM89"/>
<keyword evidence="4" id="KW-0560">Oxidoreductase</keyword>
<dbReference type="GO" id="GO:0004757">
    <property type="term" value="F:sepiapterin reductase (NADP+) activity"/>
    <property type="evidence" value="ECO:0007669"/>
    <property type="project" value="TreeGrafter"/>
</dbReference>
<comment type="subcellular location">
    <subcellularLocation>
        <location evidence="1">Cytoplasm</location>
    </subcellularLocation>
</comment>
<dbReference type="Pfam" id="PF00106">
    <property type="entry name" value="adh_short"/>
    <property type="match status" value="1"/>
</dbReference>
<dbReference type="RefSeq" id="XP_008876287.1">
    <property type="nucleotide sequence ID" value="XM_008878065.1"/>
</dbReference>
<dbReference type="InterPro" id="IPR036291">
    <property type="entry name" value="NAD(P)-bd_dom_sf"/>
</dbReference>